<evidence type="ECO:0000313" key="16">
    <source>
        <dbReference type="Proteomes" id="UP000383932"/>
    </source>
</evidence>
<dbReference type="PANTHER" id="PTHR11177">
    <property type="entry name" value="CHITINASE"/>
    <property type="match status" value="1"/>
</dbReference>
<comment type="similarity">
    <text evidence="3">Belongs to the glycosyl hydrolase 18 family. Chitinase class V subfamily.</text>
</comment>
<dbReference type="PROSITE" id="PS51910">
    <property type="entry name" value="GH18_2"/>
    <property type="match status" value="1"/>
</dbReference>
<feature type="compositionally biased region" description="Basic and acidic residues" evidence="12">
    <location>
        <begin position="454"/>
        <end position="474"/>
    </location>
</feature>
<keyword evidence="13" id="KW-0472">Membrane</keyword>
<keyword evidence="6 11" id="KW-0378">Hydrolase</keyword>
<dbReference type="Pfam" id="PF00704">
    <property type="entry name" value="Glyco_hydro_18"/>
    <property type="match status" value="1"/>
</dbReference>
<evidence type="ECO:0000256" key="7">
    <source>
        <dbReference type="ARBA" id="ARBA00023024"/>
    </source>
</evidence>
<dbReference type="OrthoDB" id="76388at2759"/>
<dbReference type="InterPro" id="IPR001579">
    <property type="entry name" value="Glyco_hydro_18_chit_AS"/>
</dbReference>
<feature type="transmembrane region" description="Helical" evidence="13">
    <location>
        <begin position="45"/>
        <end position="63"/>
    </location>
</feature>
<evidence type="ECO:0000256" key="6">
    <source>
        <dbReference type="ARBA" id="ARBA00022801"/>
    </source>
</evidence>
<evidence type="ECO:0000256" key="3">
    <source>
        <dbReference type="ARBA" id="ARBA00008682"/>
    </source>
</evidence>
<evidence type="ECO:0000256" key="4">
    <source>
        <dbReference type="ARBA" id="ARBA00012729"/>
    </source>
</evidence>
<sequence>MLGYSRLPTDANTDTIPLNVRGTPDLRGANSLRNDSGALRSYTRTILYIVGIFAVALVSFRLGQLSAIIDIPPHKAPGGIATPSTTHTIHATHPTEPIPSTGNDSGTRMADKLSVGYFVNWGIYGRKFPPSAIQADTLTHILYAFANTSPDGSVILSDKWADTDIHYPGDSWNEDQSTNLYGCFKQLYLLKKKNRHLKVLLSIGGWTYSPALHPIVVDHHKRAKFVETSVTLLEDLGLDGLDVDYEYPQNDEQVARGYVALLRELRHALDEHAQRKGTRYHFALTIAAPCGPSNYEKLRAREMDHYLTFWNLMSYDYAGSWDSVSGHQANLFGGPDEISTDRAVKWYLSQGIRREKLVIGIPLYGRSFMDTDGPGKPYNGVGPGSWEAGSYDYRALPLHGAITHIDSNRVASWSYDHRKREMVTFDEEEVGVAKGRWIRNECLGGAMYWELSGDKCPSDPDRPEMEKGPGKDARPGPSLVRVVTDAMGGIFKGSGEEYGGWNWLKYEGSRFANMRNGME</sequence>
<dbReference type="AlphaFoldDB" id="A0A5N5QI20"/>
<proteinExistence type="inferred from homology"/>
<dbReference type="GO" id="GO:0006032">
    <property type="term" value="P:chitin catabolic process"/>
    <property type="evidence" value="ECO:0007669"/>
    <property type="project" value="UniProtKB-KW"/>
</dbReference>
<evidence type="ECO:0000256" key="10">
    <source>
        <dbReference type="ARBA" id="ARBA00023326"/>
    </source>
</evidence>
<dbReference type="EMBL" id="SSOP01000121">
    <property type="protein sequence ID" value="KAB5591128.1"/>
    <property type="molecule type" value="Genomic_DNA"/>
</dbReference>
<organism evidence="15 16">
    <name type="scientific">Ceratobasidium theobromae</name>
    <dbReference type="NCBI Taxonomy" id="1582974"/>
    <lineage>
        <taxon>Eukaryota</taxon>
        <taxon>Fungi</taxon>
        <taxon>Dikarya</taxon>
        <taxon>Basidiomycota</taxon>
        <taxon>Agaricomycotina</taxon>
        <taxon>Agaricomycetes</taxon>
        <taxon>Cantharellales</taxon>
        <taxon>Ceratobasidiaceae</taxon>
        <taxon>Ceratobasidium</taxon>
    </lineage>
</organism>
<feature type="region of interest" description="Disordered" evidence="12">
    <location>
        <begin position="454"/>
        <end position="478"/>
    </location>
</feature>
<dbReference type="InterPro" id="IPR017853">
    <property type="entry name" value="GH"/>
</dbReference>
<dbReference type="InterPro" id="IPR050314">
    <property type="entry name" value="Glycosyl_Hydrlase_18"/>
</dbReference>
<dbReference type="CDD" id="cd06548">
    <property type="entry name" value="GH18_chitinase"/>
    <property type="match status" value="1"/>
</dbReference>
<evidence type="ECO:0000256" key="8">
    <source>
        <dbReference type="ARBA" id="ARBA00023277"/>
    </source>
</evidence>
<accession>A0A5N5QI20</accession>
<evidence type="ECO:0000256" key="2">
    <source>
        <dbReference type="ARBA" id="ARBA00004613"/>
    </source>
</evidence>
<dbReference type="GO" id="GO:0008061">
    <property type="term" value="F:chitin binding"/>
    <property type="evidence" value="ECO:0007669"/>
    <property type="project" value="InterPro"/>
</dbReference>
<dbReference type="FunFam" id="3.10.50.10:FF:000005">
    <property type="entry name" value="Endochitinase B1"/>
    <property type="match status" value="1"/>
</dbReference>
<keyword evidence="13" id="KW-1133">Transmembrane helix</keyword>
<keyword evidence="8" id="KW-0119">Carbohydrate metabolism</keyword>
<dbReference type="InterPro" id="IPR029070">
    <property type="entry name" value="Chitinase_insertion_sf"/>
</dbReference>
<keyword evidence="7" id="KW-0146">Chitin degradation</keyword>
<evidence type="ECO:0000256" key="5">
    <source>
        <dbReference type="ARBA" id="ARBA00022525"/>
    </source>
</evidence>
<dbReference type="EC" id="3.2.1.14" evidence="4"/>
<dbReference type="GO" id="GO:0005576">
    <property type="term" value="C:extracellular region"/>
    <property type="evidence" value="ECO:0007669"/>
    <property type="project" value="UniProtKB-SubCell"/>
</dbReference>
<keyword evidence="5" id="KW-0964">Secreted</keyword>
<dbReference type="SUPFAM" id="SSF51445">
    <property type="entry name" value="(Trans)glycosidases"/>
    <property type="match status" value="1"/>
</dbReference>
<dbReference type="InterPro" id="IPR001223">
    <property type="entry name" value="Glyco_hydro18_cat"/>
</dbReference>
<comment type="caution">
    <text evidence="15">The sequence shown here is derived from an EMBL/GenBank/DDBJ whole genome shotgun (WGS) entry which is preliminary data.</text>
</comment>
<comment type="catalytic activity">
    <reaction evidence="1">
        <text>Random endo-hydrolysis of N-acetyl-beta-D-glucosaminide (1-&gt;4)-beta-linkages in chitin and chitodextrins.</text>
        <dbReference type="EC" id="3.2.1.14"/>
    </reaction>
</comment>
<keyword evidence="9 11" id="KW-0326">Glycosidase</keyword>
<evidence type="ECO:0000256" key="1">
    <source>
        <dbReference type="ARBA" id="ARBA00000822"/>
    </source>
</evidence>
<comment type="subcellular location">
    <subcellularLocation>
        <location evidence="2">Secreted</location>
    </subcellularLocation>
</comment>
<feature type="domain" description="GH18" evidence="14">
    <location>
        <begin position="112"/>
        <end position="468"/>
    </location>
</feature>
<keyword evidence="10" id="KW-0624">Polysaccharide degradation</keyword>
<dbReference type="SUPFAM" id="SSF54556">
    <property type="entry name" value="Chitinase insertion domain"/>
    <property type="match status" value="1"/>
</dbReference>
<dbReference type="GO" id="GO:0008843">
    <property type="term" value="F:endochitinase activity"/>
    <property type="evidence" value="ECO:0007669"/>
    <property type="project" value="UniProtKB-EC"/>
</dbReference>
<evidence type="ECO:0000256" key="11">
    <source>
        <dbReference type="RuleBase" id="RU000489"/>
    </source>
</evidence>
<evidence type="ECO:0000313" key="15">
    <source>
        <dbReference type="EMBL" id="KAB5591128.1"/>
    </source>
</evidence>
<dbReference type="Gene3D" id="3.10.50.10">
    <property type="match status" value="1"/>
</dbReference>
<dbReference type="Proteomes" id="UP000383932">
    <property type="component" value="Unassembled WGS sequence"/>
</dbReference>
<dbReference type="PANTHER" id="PTHR11177:SF317">
    <property type="entry name" value="CHITINASE 12-RELATED"/>
    <property type="match status" value="1"/>
</dbReference>
<keyword evidence="13" id="KW-0812">Transmembrane</keyword>
<name>A0A5N5QI20_9AGAM</name>
<protein>
    <recommendedName>
        <fullName evidence="4">chitinase</fullName>
        <ecNumber evidence="4">3.2.1.14</ecNumber>
    </recommendedName>
</protein>
<dbReference type="PROSITE" id="PS01095">
    <property type="entry name" value="GH18_1"/>
    <property type="match status" value="1"/>
</dbReference>
<dbReference type="Gene3D" id="3.20.20.80">
    <property type="entry name" value="Glycosidases"/>
    <property type="match status" value="1"/>
</dbReference>
<reference evidence="15 16" key="1">
    <citation type="journal article" date="2019" name="Fungal Biol. Biotechnol.">
        <title>Draft genome sequence of fastidious pathogen Ceratobasidium theobromae, which causes vascular-streak dieback in Theobroma cacao.</title>
        <authorList>
            <person name="Ali S.S."/>
            <person name="Asman A."/>
            <person name="Shao J."/>
            <person name="Firmansyah A.P."/>
            <person name="Susilo A.W."/>
            <person name="Rosmana A."/>
            <person name="McMahon P."/>
            <person name="Junaid M."/>
            <person name="Guest D."/>
            <person name="Kheng T.Y."/>
            <person name="Meinhardt L.W."/>
            <person name="Bailey B.A."/>
        </authorList>
    </citation>
    <scope>NUCLEOTIDE SEQUENCE [LARGE SCALE GENOMIC DNA]</scope>
    <source>
        <strain evidence="15 16">CT2</strain>
    </source>
</reference>
<dbReference type="FunFam" id="3.20.20.80:FF:000075">
    <property type="entry name" value="Sporulation-specific chitinase"/>
    <property type="match status" value="1"/>
</dbReference>
<dbReference type="SMART" id="SM00636">
    <property type="entry name" value="Glyco_18"/>
    <property type="match status" value="1"/>
</dbReference>
<evidence type="ECO:0000256" key="9">
    <source>
        <dbReference type="ARBA" id="ARBA00023295"/>
    </source>
</evidence>
<dbReference type="GO" id="GO:0000272">
    <property type="term" value="P:polysaccharide catabolic process"/>
    <property type="evidence" value="ECO:0007669"/>
    <property type="project" value="UniProtKB-KW"/>
</dbReference>
<evidence type="ECO:0000256" key="13">
    <source>
        <dbReference type="SAM" id="Phobius"/>
    </source>
</evidence>
<gene>
    <name evidence="15" type="ORF">CTheo_5416</name>
</gene>
<keyword evidence="16" id="KW-1185">Reference proteome</keyword>
<dbReference type="InterPro" id="IPR011583">
    <property type="entry name" value="Chitinase_II/V-like_cat"/>
</dbReference>
<evidence type="ECO:0000259" key="14">
    <source>
        <dbReference type="PROSITE" id="PS51910"/>
    </source>
</evidence>
<evidence type="ECO:0000256" key="12">
    <source>
        <dbReference type="SAM" id="MobiDB-lite"/>
    </source>
</evidence>